<evidence type="ECO:0000313" key="2">
    <source>
        <dbReference type="Proteomes" id="UP001184230"/>
    </source>
</evidence>
<evidence type="ECO:0000313" key="1">
    <source>
        <dbReference type="EMBL" id="MDR6536585.1"/>
    </source>
</evidence>
<gene>
    <name evidence="1" type="ORF">J2739_002358</name>
</gene>
<dbReference type="EMBL" id="JAVDRF010000004">
    <property type="protein sequence ID" value="MDR6536585.1"/>
    <property type="molecule type" value="Genomic_DNA"/>
</dbReference>
<protein>
    <submittedName>
        <fullName evidence="1">Uncharacterized protein</fullName>
    </submittedName>
</protein>
<comment type="caution">
    <text evidence="1">The sequence shown here is derived from an EMBL/GenBank/DDBJ whole genome shotgun (WGS) entry which is preliminary data.</text>
</comment>
<keyword evidence="2" id="KW-1185">Reference proteome</keyword>
<reference evidence="1 2" key="1">
    <citation type="submission" date="2023-07" db="EMBL/GenBank/DDBJ databases">
        <title>Sorghum-associated microbial communities from plants grown in Nebraska, USA.</title>
        <authorList>
            <person name="Schachtman D."/>
        </authorList>
    </citation>
    <scope>NUCLEOTIDE SEQUENCE [LARGE SCALE GENOMIC DNA]</scope>
    <source>
        <strain evidence="1 2">DS1781</strain>
    </source>
</reference>
<sequence length="113" mass="12611">MNSPRPPTPHEFAVLRVLRAEAEHLPRMAARIAATYLPTIELPTAWRQVLARALEERAGELTCPPIDELHAEYGRWGAWLPAAYHGDATDARFWLVGVQGHAAEYLPRSPPVP</sequence>
<organism evidence="1 2">
    <name type="scientific">Variovorax soli</name>
    <dbReference type="NCBI Taxonomy" id="376815"/>
    <lineage>
        <taxon>Bacteria</taxon>
        <taxon>Pseudomonadati</taxon>
        <taxon>Pseudomonadota</taxon>
        <taxon>Betaproteobacteria</taxon>
        <taxon>Burkholderiales</taxon>
        <taxon>Comamonadaceae</taxon>
        <taxon>Variovorax</taxon>
    </lineage>
</organism>
<dbReference type="Proteomes" id="UP001184230">
    <property type="component" value="Unassembled WGS sequence"/>
</dbReference>
<proteinExistence type="predicted"/>
<dbReference type="RefSeq" id="WP_309901733.1">
    <property type="nucleotide sequence ID" value="NZ_JAVDRF010000004.1"/>
</dbReference>
<accession>A0ABU1NDP8</accession>
<name>A0ABU1NDP8_9BURK</name>